<gene>
    <name evidence="3" type="ORF">M0813_26830</name>
</gene>
<dbReference type="PANTHER" id="PTHR45982:SF1">
    <property type="entry name" value="REGULATOR OF CHROMOSOME CONDENSATION"/>
    <property type="match status" value="1"/>
</dbReference>
<dbReference type="InterPro" id="IPR000408">
    <property type="entry name" value="Reg_chr_condens"/>
</dbReference>
<evidence type="ECO:0000256" key="1">
    <source>
        <dbReference type="PROSITE-ProRule" id="PRU00235"/>
    </source>
</evidence>
<comment type="caution">
    <text evidence="3">The sequence shown here is derived from an EMBL/GenBank/DDBJ whole genome shotgun (WGS) entry which is preliminary data.</text>
</comment>
<accession>A0ABQ8XYX8</accession>
<organism evidence="3 4">
    <name type="scientific">Anaeramoeba flamelloides</name>
    <dbReference type="NCBI Taxonomy" id="1746091"/>
    <lineage>
        <taxon>Eukaryota</taxon>
        <taxon>Metamonada</taxon>
        <taxon>Anaeramoebidae</taxon>
        <taxon>Anaeramoeba</taxon>
    </lineage>
</organism>
<dbReference type="PROSITE" id="PS50012">
    <property type="entry name" value="RCC1_3"/>
    <property type="match status" value="1"/>
</dbReference>
<dbReference type="SUPFAM" id="SSF54695">
    <property type="entry name" value="POZ domain"/>
    <property type="match status" value="2"/>
</dbReference>
<keyword evidence="4" id="KW-1185">Reference proteome</keyword>
<dbReference type="EMBL" id="JAOAOG010000239">
    <property type="protein sequence ID" value="KAJ6237274.1"/>
    <property type="molecule type" value="Genomic_DNA"/>
</dbReference>
<evidence type="ECO:0000313" key="4">
    <source>
        <dbReference type="Proteomes" id="UP001150062"/>
    </source>
</evidence>
<dbReference type="Gene3D" id="3.30.710.10">
    <property type="entry name" value="Potassium Channel Kv1.1, Chain A"/>
    <property type="match status" value="2"/>
</dbReference>
<dbReference type="Pfam" id="PF00651">
    <property type="entry name" value="BTB"/>
    <property type="match status" value="1"/>
</dbReference>
<sequence length="599" mass="68980">MTTDILFSGTQKIDLLFQDLKTLPKLTPISKIKKPIKLVTGDAPNLLVLNSQRKLDFYEKTQTNETIHHFDTPDEEIKDIVSGCQTFLILTRSGKVLSLADGTTKNPYVEIPLSDYKSSTFAKIRPVTFFEENNLFVESITMCSYTNLYLCKGGMLYGSGYNRDDQLATGNKKDHQLPIFLFDKVDRVFGGVHSLSYHFTTTFNALFCSGDGVEINSGRYFQKKRREKFIKVPKWKASDVRDLKRGRSHALILTNEGKVFGCGVGDSNGLGSEYFPFVEIYMLANEYVTQIAVGRDHSLALTKKGEIYCWGLYKSEFPSDIVYESNYLDPFPTKVIVPNTFPISSSTRFHCAYGITYIYNSFQDCLIDDFKNLLKSKKYCDLILGSSENEIKCHKTLIQSRFYNIAIEKIQETFIKNEFTKEEINIFLKWIYYEEKSTTADQIVKKILGSLNLSSLLNEHSFEGDLLKLYKDEDSKDIFLLIKDDVENEKGEEKKEEKDGIPVHKIIILARSGLFREMFENISENEKKINKIQDYSGKSKESLEILIKYFYTNKIELTNDDDPQIICDDLEDAVEYYQLNENSNLPHELNKIKQQYNLN</sequence>
<dbReference type="Gene3D" id="2.130.10.30">
    <property type="entry name" value="Regulator of chromosome condensation 1/beta-lactamase-inhibitor protein II"/>
    <property type="match status" value="1"/>
</dbReference>
<dbReference type="InterPro" id="IPR011333">
    <property type="entry name" value="SKP1/BTB/POZ_sf"/>
</dbReference>
<reference evidence="3" key="1">
    <citation type="submission" date="2022-08" db="EMBL/GenBank/DDBJ databases">
        <title>Novel sulfate-reducing endosymbionts in the free-living metamonad Anaeramoeba.</title>
        <authorList>
            <person name="Jerlstrom-Hultqvist J."/>
            <person name="Cepicka I."/>
            <person name="Gallot-Lavallee L."/>
            <person name="Salas-Leiva D."/>
            <person name="Curtis B.A."/>
            <person name="Zahonova K."/>
            <person name="Pipaliya S."/>
            <person name="Dacks J."/>
            <person name="Roger A.J."/>
        </authorList>
    </citation>
    <scope>NUCLEOTIDE SEQUENCE</scope>
    <source>
        <strain evidence="3">Schooner1</strain>
    </source>
</reference>
<dbReference type="PANTHER" id="PTHR45982">
    <property type="entry name" value="REGULATOR OF CHROMOSOME CONDENSATION"/>
    <property type="match status" value="1"/>
</dbReference>
<feature type="repeat" description="RCC1" evidence="1">
    <location>
        <begin position="257"/>
        <end position="304"/>
    </location>
</feature>
<dbReference type="Pfam" id="PF13540">
    <property type="entry name" value="RCC1_2"/>
    <property type="match status" value="1"/>
</dbReference>
<dbReference type="InterPro" id="IPR051553">
    <property type="entry name" value="Ran_GTPase-activating"/>
</dbReference>
<dbReference type="InterPro" id="IPR009091">
    <property type="entry name" value="RCC1/BLIP-II"/>
</dbReference>
<dbReference type="SUPFAM" id="SSF50985">
    <property type="entry name" value="RCC1/BLIP-II"/>
    <property type="match status" value="1"/>
</dbReference>
<dbReference type="PROSITE" id="PS50097">
    <property type="entry name" value="BTB"/>
    <property type="match status" value="1"/>
</dbReference>
<protein>
    <submittedName>
        <fullName evidence="3">Btk-binding protein-related</fullName>
    </submittedName>
</protein>
<evidence type="ECO:0000313" key="3">
    <source>
        <dbReference type="EMBL" id="KAJ6237274.1"/>
    </source>
</evidence>
<dbReference type="Proteomes" id="UP001150062">
    <property type="component" value="Unassembled WGS sequence"/>
</dbReference>
<name>A0ABQ8XYX8_9EUKA</name>
<dbReference type="InterPro" id="IPR000210">
    <property type="entry name" value="BTB/POZ_dom"/>
</dbReference>
<proteinExistence type="predicted"/>
<feature type="domain" description="BTB" evidence="2">
    <location>
        <begin position="476"/>
        <end position="559"/>
    </location>
</feature>
<evidence type="ECO:0000259" key="2">
    <source>
        <dbReference type="PROSITE" id="PS50097"/>
    </source>
</evidence>
<dbReference type="CDD" id="cd18186">
    <property type="entry name" value="BTB_POZ_ZBTB_KLHL-like"/>
    <property type="match status" value="1"/>
</dbReference>